<keyword evidence="3" id="KW-1185">Reference proteome</keyword>
<gene>
    <name evidence="2" type="ORF">IFE19_14230</name>
</gene>
<feature type="transmembrane region" description="Helical" evidence="1">
    <location>
        <begin position="12"/>
        <end position="37"/>
    </location>
</feature>
<name>A0ABX7SK91_9CAUL</name>
<dbReference type="RefSeq" id="WP_207823348.1">
    <property type="nucleotide sequence ID" value="NZ_CP062006.1"/>
</dbReference>
<feature type="transmembrane region" description="Helical" evidence="1">
    <location>
        <begin position="70"/>
        <end position="94"/>
    </location>
</feature>
<protein>
    <submittedName>
        <fullName evidence="2">Uncharacterized protein</fullName>
    </submittedName>
</protein>
<evidence type="ECO:0000313" key="3">
    <source>
        <dbReference type="Proteomes" id="UP000663942"/>
    </source>
</evidence>
<organism evidence="2 3">
    <name type="scientific">Brevundimonas pondensis</name>
    <dbReference type="NCBI Taxonomy" id="2774189"/>
    <lineage>
        <taxon>Bacteria</taxon>
        <taxon>Pseudomonadati</taxon>
        <taxon>Pseudomonadota</taxon>
        <taxon>Alphaproteobacteria</taxon>
        <taxon>Caulobacterales</taxon>
        <taxon>Caulobacteraceae</taxon>
        <taxon>Brevundimonas</taxon>
    </lineage>
</organism>
<evidence type="ECO:0000313" key="2">
    <source>
        <dbReference type="EMBL" id="QTC87242.1"/>
    </source>
</evidence>
<evidence type="ECO:0000256" key="1">
    <source>
        <dbReference type="SAM" id="Phobius"/>
    </source>
</evidence>
<dbReference type="Proteomes" id="UP000663942">
    <property type="component" value="Chromosome"/>
</dbReference>
<accession>A0ABX7SK91</accession>
<keyword evidence="1" id="KW-0472">Membrane</keyword>
<proteinExistence type="predicted"/>
<sequence>MSASPSRPLPPYIIFRAFGAGLLVLCLGFLLFALGFFGEGMLDLADGRMNGHVALNLPEHIAIDRFWRRIGIMMGCSAVLLVFALGCFLIACVLKPKP</sequence>
<keyword evidence="1" id="KW-1133">Transmembrane helix</keyword>
<keyword evidence="1" id="KW-0812">Transmembrane</keyword>
<reference evidence="2 3" key="1">
    <citation type="submission" date="2020-09" db="EMBL/GenBank/DDBJ databases">
        <title>Brevundimonas sp. LVF1 isolated from an oligotrophic pond in Goettingen, Germany.</title>
        <authorList>
            <person name="Friedrich I."/>
            <person name="Klassen A."/>
            <person name="Neubauer H."/>
            <person name="Schneider D."/>
            <person name="Hertel R."/>
            <person name="Daniel R."/>
        </authorList>
    </citation>
    <scope>NUCLEOTIDE SEQUENCE [LARGE SCALE GENOMIC DNA]</scope>
    <source>
        <strain evidence="2 3">LVF1</strain>
    </source>
</reference>
<dbReference type="EMBL" id="CP062006">
    <property type="protein sequence ID" value="QTC87242.1"/>
    <property type="molecule type" value="Genomic_DNA"/>
</dbReference>